<protein>
    <submittedName>
        <fullName evidence="4">DnaJ homolog subfamily C member 8</fullName>
    </submittedName>
</protein>
<dbReference type="GO" id="GO:0005634">
    <property type="term" value="C:nucleus"/>
    <property type="evidence" value="ECO:0007669"/>
    <property type="project" value="TreeGrafter"/>
</dbReference>
<keyword evidence="3" id="KW-1185">Reference proteome</keyword>
<evidence type="ECO:0000313" key="3">
    <source>
        <dbReference type="Proteomes" id="UP000515126"/>
    </source>
</evidence>
<proteinExistence type="predicted"/>
<evidence type="ECO:0000259" key="2">
    <source>
        <dbReference type="PROSITE" id="PS50076"/>
    </source>
</evidence>
<dbReference type="SUPFAM" id="SSF46565">
    <property type="entry name" value="Chaperone J-domain"/>
    <property type="match status" value="1"/>
</dbReference>
<dbReference type="SMART" id="SM00271">
    <property type="entry name" value="DnaJ"/>
    <property type="match status" value="1"/>
</dbReference>
<dbReference type="InterPro" id="IPR042858">
    <property type="entry name" value="DNAJC8"/>
</dbReference>
<name>A0A6P7QVD8_MUSCR</name>
<dbReference type="Pfam" id="PF00226">
    <property type="entry name" value="DnaJ"/>
    <property type="match status" value="1"/>
</dbReference>
<dbReference type="InterPro" id="IPR036869">
    <property type="entry name" value="J_dom_sf"/>
</dbReference>
<dbReference type="CTD" id="22826"/>
<sequence length="266" mass="30569">MAASGESGASGGGGSTEEAFMTFYSEVSPDSDKACLAAYSGLALLILSRHSMSSCCSVLQIDPEVTDEEIKKRFRQLSILVHPDKNQDDADRAQKAFEAVDKAYKLLLDQEQKKRALDVIQAGKEYVEHTVSISSAAVFIGSDSKPGAPCRRVYATYVDFYFLLSLIFLQFKQAVYKQTMKLFAELEIKRKEREAKEMHERKRQREEEIEAQEKAKREREWQKNFEESRDGRVDSWRNFQANTKGKKEKKNRTFLRPPKVKMEQRE</sequence>
<dbReference type="PROSITE" id="PS50076">
    <property type="entry name" value="DNAJ_2"/>
    <property type="match status" value="1"/>
</dbReference>
<dbReference type="Proteomes" id="UP000515126">
    <property type="component" value="Chromosome 4"/>
</dbReference>
<dbReference type="PANTHER" id="PTHR15606:SF4">
    <property type="entry name" value="DNAJ HOMOLOG SUBFAMILY C MEMBER 8"/>
    <property type="match status" value="1"/>
</dbReference>
<evidence type="ECO:0000256" key="1">
    <source>
        <dbReference type="SAM" id="MobiDB-lite"/>
    </source>
</evidence>
<reference evidence="4" key="1">
    <citation type="submission" date="2025-08" db="UniProtKB">
        <authorList>
            <consortium name="RefSeq"/>
        </authorList>
    </citation>
    <scope>IDENTIFICATION</scope>
</reference>
<dbReference type="AlphaFoldDB" id="A0A6P7QVD8"/>
<organism evidence="3 4">
    <name type="scientific">Mus caroli</name>
    <name type="common">Ryukyu mouse</name>
    <name type="synonym">Ricefield mouse</name>
    <dbReference type="NCBI Taxonomy" id="10089"/>
    <lineage>
        <taxon>Eukaryota</taxon>
        <taxon>Metazoa</taxon>
        <taxon>Chordata</taxon>
        <taxon>Craniata</taxon>
        <taxon>Vertebrata</taxon>
        <taxon>Euteleostomi</taxon>
        <taxon>Mammalia</taxon>
        <taxon>Eutheria</taxon>
        <taxon>Euarchontoglires</taxon>
        <taxon>Glires</taxon>
        <taxon>Rodentia</taxon>
        <taxon>Myomorpha</taxon>
        <taxon>Muroidea</taxon>
        <taxon>Muridae</taxon>
        <taxon>Murinae</taxon>
        <taxon>Mus</taxon>
        <taxon>Mus</taxon>
    </lineage>
</organism>
<dbReference type="CDD" id="cd06257">
    <property type="entry name" value="DnaJ"/>
    <property type="match status" value="1"/>
</dbReference>
<feature type="compositionally biased region" description="Basic residues" evidence="1">
    <location>
        <begin position="244"/>
        <end position="253"/>
    </location>
</feature>
<dbReference type="RefSeq" id="XP_029332307.1">
    <property type="nucleotide sequence ID" value="XM_029476447.1"/>
</dbReference>
<gene>
    <name evidence="4" type="primary">Dnajc8</name>
</gene>
<feature type="region of interest" description="Disordered" evidence="1">
    <location>
        <begin position="195"/>
        <end position="266"/>
    </location>
</feature>
<dbReference type="InterPro" id="IPR001623">
    <property type="entry name" value="DnaJ_domain"/>
</dbReference>
<feature type="compositionally biased region" description="Basic and acidic residues" evidence="1">
    <location>
        <begin position="195"/>
        <end position="235"/>
    </location>
</feature>
<accession>A0A6P7QVD8</accession>
<feature type="domain" description="J" evidence="2">
    <location>
        <begin position="54"/>
        <end position="121"/>
    </location>
</feature>
<dbReference type="PANTHER" id="PTHR15606">
    <property type="entry name" value="DNAJ HOMOLOG SUBFAMILY C MEMBER 8/LIPOPOLYSACCHARIDE SPECIFIC RESPONSE-7-RELATED"/>
    <property type="match status" value="1"/>
</dbReference>
<dbReference type="GeneID" id="110293422"/>
<dbReference type="KEGG" id="mcal:110293422"/>
<dbReference type="Gene3D" id="1.10.287.110">
    <property type="entry name" value="DnaJ domain"/>
    <property type="match status" value="1"/>
</dbReference>
<evidence type="ECO:0000313" key="4">
    <source>
        <dbReference type="RefSeq" id="XP_029332307.1"/>
    </source>
</evidence>
<dbReference type="PRINTS" id="PR00625">
    <property type="entry name" value="JDOMAIN"/>
</dbReference>